<keyword evidence="3" id="KW-1185">Reference proteome</keyword>
<feature type="compositionally biased region" description="Gly residues" evidence="1">
    <location>
        <begin position="53"/>
        <end position="73"/>
    </location>
</feature>
<protein>
    <submittedName>
        <fullName evidence="2">Uncharacterized protein</fullName>
    </submittedName>
</protein>
<feature type="region of interest" description="Disordered" evidence="1">
    <location>
        <begin position="1"/>
        <end position="75"/>
    </location>
</feature>
<reference evidence="2 3" key="1">
    <citation type="journal article" date="2015" name="Sci. Rep.">
        <title>Functional and structural properties of a novel cellulosome-like multienzyme complex: efficient glycoside hydrolysis of water-insoluble 7-xylosyl-10-deacetylpaclitaxel.</title>
        <authorList>
            <person name="Dou T.Y."/>
            <person name="Luan H.W."/>
            <person name="Ge G.B."/>
            <person name="Dong M.M."/>
            <person name="Zou H.F."/>
            <person name="He Y.Q."/>
            <person name="Cui P."/>
            <person name="Wang J.Y."/>
            <person name="Hao D.C."/>
            <person name="Yang S.L."/>
            <person name="Yang L."/>
        </authorList>
    </citation>
    <scope>NUCLEOTIDE SEQUENCE [LARGE SCALE GENOMIC DNA]</scope>
    <source>
        <strain evidence="2 3">F16</strain>
    </source>
</reference>
<accession>A0A0M0F518</accession>
<dbReference type="AlphaFoldDB" id="A0A0M0F518"/>
<comment type="caution">
    <text evidence="2">The sequence shown here is derived from an EMBL/GenBank/DDBJ whole genome shotgun (WGS) entry which is preliminary data.</text>
</comment>
<sequence length="98" mass="8650">MGSTDPPGRVGADTGSGSPNERRVCHGSAGPAAPVGPATGTGGCGAALEGGTVAPGGGGTGPGPTGADGGTGGTLRYADGGANGFRAASGAPACSGPD</sequence>
<evidence type="ECO:0000256" key="1">
    <source>
        <dbReference type="SAM" id="MobiDB-lite"/>
    </source>
</evidence>
<gene>
    <name evidence="2" type="ORF">M768_14340</name>
</gene>
<proteinExistence type="predicted"/>
<evidence type="ECO:0000313" key="3">
    <source>
        <dbReference type="Proteomes" id="UP000037387"/>
    </source>
</evidence>
<name>A0A0M0F518_CELCE</name>
<dbReference type="EMBL" id="ATNL01000011">
    <property type="protein sequence ID" value="KON72684.1"/>
    <property type="molecule type" value="Genomic_DNA"/>
</dbReference>
<feature type="compositionally biased region" description="Low complexity" evidence="1">
    <location>
        <begin position="27"/>
        <end position="38"/>
    </location>
</feature>
<evidence type="ECO:0000313" key="2">
    <source>
        <dbReference type="EMBL" id="KON72684.1"/>
    </source>
</evidence>
<organism evidence="2 3">
    <name type="scientific">Cellulosimicrobium cellulans F16</name>
    <dbReference type="NCBI Taxonomy" id="1350482"/>
    <lineage>
        <taxon>Bacteria</taxon>
        <taxon>Bacillati</taxon>
        <taxon>Actinomycetota</taxon>
        <taxon>Actinomycetes</taxon>
        <taxon>Micrococcales</taxon>
        <taxon>Promicromonosporaceae</taxon>
        <taxon>Cellulosimicrobium</taxon>
    </lineage>
</organism>
<dbReference type="Proteomes" id="UP000037387">
    <property type="component" value="Unassembled WGS sequence"/>
</dbReference>